<proteinExistence type="predicted"/>
<protein>
    <recommendedName>
        <fullName evidence="3">Bacterial Ig-like domain-containing protein</fullName>
    </recommendedName>
</protein>
<dbReference type="InterPro" id="IPR049826">
    <property type="entry name" value="Ig-like_ice"/>
</dbReference>
<dbReference type="InterPro" id="IPR013783">
    <property type="entry name" value="Ig-like_fold"/>
</dbReference>
<dbReference type="NCBIfam" id="NF033510">
    <property type="entry name" value="Ca_tandemer"/>
    <property type="match status" value="3"/>
</dbReference>
<evidence type="ECO:0000313" key="1">
    <source>
        <dbReference type="EMBL" id="STQ80926.1"/>
    </source>
</evidence>
<dbReference type="AlphaFoldDB" id="A0A377PKE1"/>
<evidence type="ECO:0008006" key="3">
    <source>
        <dbReference type="Google" id="ProtNLM"/>
    </source>
</evidence>
<dbReference type="EMBL" id="UGHP01000001">
    <property type="protein sequence ID" value="STQ80926.1"/>
    <property type="molecule type" value="Genomic_DNA"/>
</dbReference>
<accession>A0A377PKE1</accession>
<evidence type="ECO:0000313" key="2">
    <source>
        <dbReference type="Proteomes" id="UP000254821"/>
    </source>
</evidence>
<organism evidence="1 2">
    <name type="scientific">Hafnia alvei</name>
    <dbReference type="NCBI Taxonomy" id="569"/>
    <lineage>
        <taxon>Bacteria</taxon>
        <taxon>Pseudomonadati</taxon>
        <taxon>Pseudomonadota</taxon>
        <taxon>Gammaproteobacteria</taxon>
        <taxon>Enterobacterales</taxon>
        <taxon>Hafniaceae</taxon>
        <taxon>Hafnia</taxon>
    </lineage>
</organism>
<gene>
    <name evidence="1" type="ORF">NCTC8105_03071</name>
</gene>
<sequence>MVVKVVVNGATYTANVNPDGTWNLTLPAGALNGVSDGNIVFNASLTDVAGNTGTINQVVKLDASAANQPTIHIGTVSGDDYINASEINAPLTISGTSTNVEANQIVTITLNGKTYTTSVNADGSWSYNIPTADVKQLPDGIDGINVSVSDTSGNPATDSHNVTVIAQPADLPTIHVNTVAGDNVINAKEAQSDLQITGTTTHVSNGQTVTVTLGGKTYIGSVDANGLWSVTVPAADVQNWIRAHKTSLPT</sequence>
<dbReference type="NCBIfam" id="NF012196">
    <property type="entry name" value="Ig_like_ice"/>
    <property type="match status" value="2"/>
</dbReference>
<dbReference type="Gene3D" id="2.60.40.10">
    <property type="entry name" value="Immunoglobulins"/>
    <property type="match status" value="3"/>
</dbReference>
<reference evidence="1 2" key="1">
    <citation type="submission" date="2018-06" db="EMBL/GenBank/DDBJ databases">
        <authorList>
            <consortium name="Pathogen Informatics"/>
            <person name="Doyle S."/>
        </authorList>
    </citation>
    <scope>NUCLEOTIDE SEQUENCE [LARGE SCALE GENOMIC DNA]</scope>
    <source>
        <strain evidence="1 2">NCTC8105</strain>
    </source>
</reference>
<name>A0A377PKE1_HAFAL</name>
<dbReference type="Proteomes" id="UP000254821">
    <property type="component" value="Unassembled WGS sequence"/>
</dbReference>